<name>A0A0T9RSP3_9GAMM</name>
<evidence type="ECO:0000313" key="2">
    <source>
        <dbReference type="EMBL" id="CNI82118.1"/>
    </source>
</evidence>
<dbReference type="Proteomes" id="UP000045840">
    <property type="component" value="Unassembled WGS sequence"/>
</dbReference>
<keyword evidence="1" id="KW-0472">Membrane</keyword>
<proteinExistence type="predicted"/>
<evidence type="ECO:0000313" key="3">
    <source>
        <dbReference type="Proteomes" id="UP000045840"/>
    </source>
</evidence>
<protein>
    <submittedName>
        <fullName evidence="2">Uncharacterized protein</fullName>
    </submittedName>
</protein>
<feature type="transmembrane region" description="Helical" evidence="1">
    <location>
        <begin position="72"/>
        <end position="93"/>
    </location>
</feature>
<dbReference type="AlphaFoldDB" id="A0A0T9RSP3"/>
<accession>A0A0T9RSP3</accession>
<dbReference type="EMBL" id="CQAZ01000185">
    <property type="protein sequence ID" value="CNI82118.1"/>
    <property type="molecule type" value="Genomic_DNA"/>
</dbReference>
<organism evidence="2 3">
    <name type="scientific">Yersinia pekkanenii</name>
    <dbReference type="NCBI Taxonomy" id="1288385"/>
    <lineage>
        <taxon>Bacteria</taxon>
        <taxon>Pseudomonadati</taxon>
        <taxon>Pseudomonadota</taxon>
        <taxon>Gammaproteobacteria</taxon>
        <taxon>Enterobacterales</taxon>
        <taxon>Yersiniaceae</taxon>
        <taxon>Yersinia</taxon>
    </lineage>
</organism>
<gene>
    <name evidence="2" type="ORF">ERS008529_04934</name>
</gene>
<evidence type="ECO:0000256" key="1">
    <source>
        <dbReference type="SAM" id="Phobius"/>
    </source>
</evidence>
<feature type="transmembrane region" description="Helical" evidence="1">
    <location>
        <begin position="41"/>
        <end position="65"/>
    </location>
</feature>
<keyword evidence="1" id="KW-0812">Transmembrane</keyword>
<keyword evidence="1" id="KW-1133">Transmembrane helix</keyword>
<sequence>MVTLLLPSPRLIAPLLCEVLPRIKVSSPEPVVNVPFNTALLLIMFAAVPANVTAPLIVPLLFNVLAVVPEKLIAVAPAALIWPLVPIVVILAVPSVTCSPMPALLVTLIFK</sequence>
<reference evidence="3" key="1">
    <citation type="submission" date="2015-03" db="EMBL/GenBank/DDBJ databases">
        <authorList>
            <consortium name="Pathogen Informatics"/>
        </authorList>
    </citation>
    <scope>NUCLEOTIDE SEQUENCE [LARGE SCALE GENOMIC DNA]</scope>
    <source>
        <strain evidence="3">A125KOH2</strain>
    </source>
</reference>